<dbReference type="GO" id="GO:0043248">
    <property type="term" value="P:proteasome assembly"/>
    <property type="evidence" value="ECO:0007669"/>
    <property type="project" value="InterPro"/>
</dbReference>
<evidence type="ECO:0008006" key="4">
    <source>
        <dbReference type="Google" id="ProtNLM"/>
    </source>
</evidence>
<dbReference type="InterPro" id="IPR032157">
    <property type="entry name" value="PAC4"/>
</dbReference>
<evidence type="ECO:0000313" key="2">
    <source>
        <dbReference type="EMBL" id="KAG5184787.1"/>
    </source>
</evidence>
<dbReference type="PANTHER" id="PTHR33559:SF1">
    <property type="entry name" value="PROTEASOME ASSEMBLY CHAPERONE 4"/>
    <property type="match status" value="1"/>
</dbReference>
<dbReference type="AlphaFoldDB" id="A0A835YZP5"/>
<evidence type="ECO:0000256" key="1">
    <source>
        <dbReference type="SAM" id="MobiDB-lite"/>
    </source>
</evidence>
<accession>A0A835YZP5</accession>
<dbReference type="Pfam" id="PF16093">
    <property type="entry name" value="PAC4"/>
    <property type="match status" value="1"/>
</dbReference>
<evidence type="ECO:0000313" key="3">
    <source>
        <dbReference type="Proteomes" id="UP000664859"/>
    </source>
</evidence>
<sequence>MASKLSEADSGSSSADTEGAALPAAASENAATTEAEVQHREPLVKVTHLSESHAGTSLIARVVALSGCCYVWVGEGDWAGSGKGGRLPEQGAVAAAVQTPYEAMPVVTELLGEEGGFGGGMAQRLAKRTGQMVYASVNVSNAAAESLPMIERRVLAVLQGAG</sequence>
<proteinExistence type="predicted"/>
<name>A0A835YZP5_9STRA</name>
<dbReference type="EMBL" id="JAFCMP010000151">
    <property type="protein sequence ID" value="KAG5184787.1"/>
    <property type="molecule type" value="Genomic_DNA"/>
</dbReference>
<protein>
    <recommendedName>
        <fullName evidence="4">Proteasome assembly chaperone 3</fullName>
    </recommendedName>
</protein>
<comment type="caution">
    <text evidence="2">The sequence shown here is derived from an EMBL/GenBank/DDBJ whole genome shotgun (WGS) entry which is preliminary data.</text>
</comment>
<reference evidence="2" key="1">
    <citation type="submission" date="2021-02" db="EMBL/GenBank/DDBJ databases">
        <title>First Annotated Genome of the Yellow-green Alga Tribonema minus.</title>
        <authorList>
            <person name="Mahan K.M."/>
        </authorList>
    </citation>
    <scope>NUCLEOTIDE SEQUENCE</scope>
    <source>
        <strain evidence="2">UTEX B ZZ1240</strain>
    </source>
</reference>
<organism evidence="2 3">
    <name type="scientific">Tribonema minus</name>
    <dbReference type="NCBI Taxonomy" id="303371"/>
    <lineage>
        <taxon>Eukaryota</taxon>
        <taxon>Sar</taxon>
        <taxon>Stramenopiles</taxon>
        <taxon>Ochrophyta</taxon>
        <taxon>PX clade</taxon>
        <taxon>Xanthophyceae</taxon>
        <taxon>Tribonematales</taxon>
        <taxon>Tribonemataceae</taxon>
        <taxon>Tribonema</taxon>
    </lineage>
</organism>
<feature type="region of interest" description="Disordered" evidence="1">
    <location>
        <begin position="1"/>
        <end position="38"/>
    </location>
</feature>
<keyword evidence="3" id="KW-1185">Reference proteome</keyword>
<gene>
    <name evidence="2" type="ORF">JKP88DRAFT_354363</name>
</gene>
<feature type="compositionally biased region" description="Low complexity" evidence="1">
    <location>
        <begin position="17"/>
        <end position="35"/>
    </location>
</feature>
<dbReference type="Proteomes" id="UP000664859">
    <property type="component" value="Unassembled WGS sequence"/>
</dbReference>
<dbReference type="PANTHER" id="PTHR33559">
    <property type="entry name" value="PROTEASOME ASSEMBLY CHAPERONE 4"/>
    <property type="match status" value="1"/>
</dbReference>